<dbReference type="Gene3D" id="3.20.20.70">
    <property type="entry name" value="Aldolase class I"/>
    <property type="match status" value="1"/>
</dbReference>
<dbReference type="PANTHER" id="PTHR12128:SF66">
    <property type="entry name" value="4-HYDROXY-2-OXOGLUTARATE ALDOLASE, MITOCHONDRIAL"/>
    <property type="match status" value="1"/>
</dbReference>
<comment type="caution">
    <text evidence="6">The sequence shown here is derived from an EMBL/GenBank/DDBJ whole genome shotgun (WGS) entry which is preliminary data.</text>
</comment>
<feature type="binding site" evidence="5">
    <location>
        <position position="46"/>
    </location>
    <ligand>
        <name>pyruvate</name>
        <dbReference type="ChEBI" id="CHEBI:15361"/>
    </ligand>
</feature>
<dbReference type="EMBL" id="RBAN01000006">
    <property type="protein sequence ID" value="RKN51913.1"/>
    <property type="molecule type" value="Genomic_DNA"/>
</dbReference>
<organism evidence="6 7">
    <name type="scientific">Micromonospora costi</name>
    <dbReference type="NCBI Taxonomy" id="1530042"/>
    <lineage>
        <taxon>Bacteria</taxon>
        <taxon>Bacillati</taxon>
        <taxon>Actinomycetota</taxon>
        <taxon>Actinomycetes</taxon>
        <taxon>Micromonosporales</taxon>
        <taxon>Micromonosporaceae</taxon>
        <taxon>Micromonospora</taxon>
    </lineage>
</organism>
<dbReference type="GO" id="GO:0008840">
    <property type="term" value="F:4-hydroxy-tetrahydrodipicolinate synthase activity"/>
    <property type="evidence" value="ECO:0007669"/>
    <property type="project" value="TreeGrafter"/>
</dbReference>
<dbReference type="RefSeq" id="WP_120782771.1">
    <property type="nucleotide sequence ID" value="NZ_JBHLUP010000002.1"/>
</dbReference>
<name>A0A3A9ZUS2_9ACTN</name>
<evidence type="ECO:0000256" key="1">
    <source>
        <dbReference type="ARBA" id="ARBA00007592"/>
    </source>
</evidence>
<dbReference type="PANTHER" id="PTHR12128">
    <property type="entry name" value="DIHYDRODIPICOLINATE SYNTHASE"/>
    <property type="match status" value="1"/>
</dbReference>
<reference evidence="6 7" key="1">
    <citation type="journal article" date="2015" name="Int. J. Syst. Evol. Microbiol.">
        <title>Micromonospora costi sp. nov., isolated from a leaf of Costus speciosus.</title>
        <authorList>
            <person name="Thawai C."/>
        </authorList>
    </citation>
    <scope>NUCLEOTIDE SEQUENCE [LARGE SCALE GENOMIC DNA]</scope>
    <source>
        <strain evidence="6 7">CS1-12</strain>
    </source>
</reference>
<evidence type="ECO:0000256" key="5">
    <source>
        <dbReference type="PIRSR" id="PIRSR001365-2"/>
    </source>
</evidence>
<protein>
    <submittedName>
        <fullName evidence="6">4-hydroxy-tetrahydrodipicolinate synthase</fullName>
    </submittedName>
</protein>
<evidence type="ECO:0000256" key="4">
    <source>
        <dbReference type="PIRSR" id="PIRSR001365-1"/>
    </source>
</evidence>
<evidence type="ECO:0000313" key="6">
    <source>
        <dbReference type="EMBL" id="RKN51913.1"/>
    </source>
</evidence>
<dbReference type="AlphaFoldDB" id="A0A3A9ZUS2"/>
<keyword evidence="7" id="KW-1185">Reference proteome</keyword>
<keyword evidence="2 3" id="KW-0456">Lyase</keyword>
<feature type="active site" description="Schiff-base intermediate with substrate" evidence="4">
    <location>
        <position position="158"/>
    </location>
</feature>
<dbReference type="PRINTS" id="PR00146">
    <property type="entry name" value="DHPICSNTHASE"/>
</dbReference>
<dbReference type="OrthoDB" id="9782828at2"/>
<dbReference type="InterPro" id="IPR013785">
    <property type="entry name" value="Aldolase_TIM"/>
</dbReference>
<dbReference type="Pfam" id="PF00701">
    <property type="entry name" value="DHDPS"/>
    <property type="match status" value="1"/>
</dbReference>
<sequence>MTLSGVYVPLVTPFDAAGAVAYAAIESLAHQVLDGGAAGLVALGTTGEPGALDPGEQRDVVDVIARVCRERGAPLVVAANTAAALAALGGRPEVTAALTLVPPFVRPGEAGVVAYLAGLAAASPVPLVVYHVPYRTGQPLSAATLRRIAALPGVAGVKLAVGGIDDTTVELMADPPARFAVLGGDDAVISPLLAIGAHGGILASAHLATAAFVGLVDRWRAGDAEPARVLGHRLAALSAALFAAPNPTVLKAVLHAQGRIPSPAVRLPLLAPGDDAVRAALARLAGAPVEAFP</sequence>
<evidence type="ECO:0000256" key="2">
    <source>
        <dbReference type="ARBA" id="ARBA00023239"/>
    </source>
</evidence>
<gene>
    <name evidence="6" type="ORF">D7193_27710</name>
</gene>
<accession>A0A3A9ZUS2</accession>
<feature type="binding site" evidence="5">
    <location>
        <position position="201"/>
    </location>
    <ligand>
        <name>pyruvate</name>
        <dbReference type="ChEBI" id="CHEBI:15361"/>
    </ligand>
</feature>
<dbReference type="SMART" id="SM01130">
    <property type="entry name" value="DHDPS"/>
    <property type="match status" value="1"/>
</dbReference>
<dbReference type="PIRSF" id="PIRSF001365">
    <property type="entry name" value="DHDPS"/>
    <property type="match status" value="1"/>
</dbReference>
<feature type="active site" description="Proton donor/acceptor" evidence="4">
    <location>
        <position position="130"/>
    </location>
</feature>
<comment type="similarity">
    <text evidence="1 3">Belongs to the DapA family.</text>
</comment>
<evidence type="ECO:0000313" key="7">
    <source>
        <dbReference type="Proteomes" id="UP000279968"/>
    </source>
</evidence>
<dbReference type="SUPFAM" id="SSF51569">
    <property type="entry name" value="Aldolase"/>
    <property type="match status" value="1"/>
</dbReference>
<evidence type="ECO:0000256" key="3">
    <source>
        <dbReference type="PIRNR" id="PIRNR001365"/>
    </source>
</evidence>
<dbReference type="Proteomes" id="UP000279968">
    <property type="component" value="Unassembled WGS sequence"/>
</dbReference>
<dbReference type="InterPro" id="IPR002220">
    <property type="entry name" value="DapA-like"/>
</dbReference>
<proteinExistence type="inferred from homology"/>